<accession>A0A1B1U5I1</accession>
<dbReference type="Proteomes" id="UP000092884">
    <property type="component" value="Chromosome"/>
</dbReference>
<feature type="transmembrane region" description="Helical" evidence="1">
    <location>
        <begin position="154"/>
        <end position="172"/>
    </location>
</feature>
<evidence type="ECO:0000256" key="1">
    <source>
        <dbReference type="SAM" id="Phobius"/>
    </source>
</evidence>
<reference evidence="3" key="1">
    <citation type="submission" date="2016-07" db="EMBL/GenBank/DDBJ databases">
        <authorList>
            <person name="Florea S."/>
            <person name="Webb J.S."/>
            <person name="Jaromczyk J."/>
            <person name="Schardl C.L."/>
        </authorList>
    </citation>
    <scope>NUCLEOTIDE SEQUENCE [LARGE SCALE GENOMIC DNA]</scope>
    <source>
        <strain evidence="3">MIT 01-6242</strain>
    </source>
</reference>
<name>A0A1B1U5I1_9HELI</name>
<keyword evidence="3" id="KW-1185">Reference proteome</keyword>
<evidence type="ECO:0000313" key="3">
    <source>
        <dbReference type="Proteomes" id="UP000092884"/>
    </source>
</evidence>
<keyword evidence="1" id="KW-0472">Membrane</keyword>
<sequence>MLETLALQKKKIESKSDREIQSYIDSFSKEKQEKIRAENKIFGITLGSLGLTSDTMFNLGKTAVRSTLLVTAGPKYNITRQEWSPAFQDGFYIGMPVGIGVMFKGASSAFDTSFVMPIGLEASYKLGGGGFGFTIGTKYEFALEELGTLHIADVYAGIHLSTFFFSVGYIFFSKQNITLFNRSFETDPLSGGFSFQFAVRM</sequence>
<dbReference type="EMBL" id="CP016503">
    <property type="protein sequence ID" value="ANV98054.1"/>
    <property type="molecule type" value="Genomic_DNA"/>
</dbReference>
<keyword evidence="1" id="KW-1133">Transmembrane helix</keyword>
<dbReference type="KEGG" id="het:BBW65_04215"/>
<evidence type="ECO:0000313" key="2">
    <source>
        <dbReference type="EMBL" id="ANV98054.1"/>
    </source>
</evidence>
<dbReference type="RefSeq" id="WP_066340168.1">
    <property type="nucleotide sequence ID" value="NZ_CP016503.1"/>
</dbReference>
<organism evidence="2 3">
    <name type="scientific">Helicobacter enhydrae</name>
    <dbReference type="NCBI Taxonomy" id="222136"/>
    <lineage>
        <taxon>Bacteria</taxon>
        <taxon>Pseudomonadati</taxon>
        <taxon>Campylobacterota</taxon>
        <taxon>Epsilonproteobacteria</taxon>
        <taxon>Campylobacterales</taxon>
        <taxon>Helicobacteraceae</taxon>
        <taxon>Helicobacter</taxon>
    </lineage>
</organism>
<dbReference type="AlphaFoldDB" id="A0A1B1U5I1"/>
<keyword evidence="1" id="KW-0812">Transmembrane</keyword>
<evidence type="ECO:0008006" key="4">
    <source>
        <dbReference type="Google" id="ProtNLM"/>
    </source>
</evidence>
<dbReference type="OrthoDB" id="5330818at2"/>
<protein>
    <recommendedName>
        <fullName evidence="4">Outer membrane protein beta-barrel domain-containing protein</fullName>
    </recommendedName>
</protein>
<gene>
    <name evidence="2" type="ORF">BBW65_04215</name>
</gene>
<proteinExistence type="predicted"/>